<sequence>MAAAGSLFEADLHCHTTASDGLLSPKELICLAAELGLKGIGITDHDTIQGWKEAEEAGADYKIQILKGIELNTDWQGKEIHILGYELDPAAGYLINKLKTIREAREQRMLDIIQRLSAQGIRIGEDEVRQLAQGESIGRPHIAHVLLERGFVGSIQEAFERFIGIGAPAYVPRYRLTTEEGIALIREAHGIPVLAHPGMQRLEGEISTWVKFGLQGIEVSHSEHSSADVARYQALAQQYNLLMTGGSDFHGEVRKPGVELGRWGTSLSVLQKIQELAKFPRDISTSE</sequence>
<dbReference type="eggNOG" id="COG0613">
    <property type="taxonomic scope" value="Bacteria"/>
</dbReference>
<feature type="domain" description="Polymerase/histidinol phosphatase N-terminal" evidence="1">
    <location>
        <begin position="10"/>
        <end position="75"/>
    </location>
</feature>
<dbReference type="InterPro" id="IPR003141">
    <property type="entry name" value="Pol/His_phosphatase_N"/>
</dbReference>
<dbReference type="Pfam" id="PF02811">
    <property type="entry name" value="PHP"/>
    <property type="match status" value="1"/>
</dbReference>
<dbReference type="PANTHER" id="PTHR42924:SF3">
    <property type="entry name" value="POLYMERASE_HISTIDINOL PHOSPHATASE N-TERMINAL DOMAIN-CONTAINING PROTEIN"/>
    <property type="match status" value="1"/>
</dbReference>
<evidence type="ECO:0000259" key="1">
    <source>
        <dbReference type="SMART" id="SM00481"/>
    </source>
</evidence>
<gene>
    <name evidence="2" type="ORF">DesyoDRAFT_3258</name>
</gene>
<dbReference type="SUPFAM" id="SSF89550">
    <property type="entry name" value="PHP domain-like"/>
    <property type="match status" value="1"/>
</dbReference>
<dbReference type="InterPro" id="IPR004013">
    <property type="entry name" value="PHP_dom"/>
</dbReference>
<dbReference type="GO" id="GO:0004534">
    <property type="term" value="F:5'-3' RNA exonuclease activity"/>
    <property type="evidence" value="ECO:0007669"/>
    <property type="project" value="TreeGrafter"/>
</dbReference>
<evidence type="ECO:0000313" key="3">
    <source>
        <dbReference type="Proteomes" id="UP000005104"/>
    </source>
</evidence>
<dbReference type="GO" id="GO:0035312">
    <property type="term" value="F:5'-3' DNA exonuclease activity"/>
    <property type="evidence" value="ECO:0007669"/>
    <property type="project" value="TreeGrafter"/>
</dbReference>
<organism evidence="2 3">
    <name type="scientific">Desulfosporosinus youngiae DSM 17734</name>
    <dbReference type="NCBI Taxonomy" id="768710"/>
    <lineage>
        <taxon>Bacteria</taxon>
        <taxon>Bacillati</taxon>
        <taxon>Bacillota</taxon>
        <taxon>Clostridia</taxon>
        <taxon>Eubacteriales</taxon>
        <taxon>Desulfitobacteriaceae</taxon>
        <taxon>Desulfosporosinus</taxon>
    </lineage>
</organism>
<dbReference type="InterPro" id="IPR052018">
    <property type="entry name" value="PHP_domain"/>
</dbReference>
<dbReference type="Proteomes" id="UP000005104">
    <property type="component" value="Chromosome"/>
</dbReference>
<proteinExistence type="predicted"/>
<protein>
    <submittedName>
        <fullName evidence="2">Putative metal-dependent phosphoesterase, PHP family</fullName>
    </submittedName>
</protein>
<dbReference type="Gene3D" id="3.20.20.140">
    <property type="entry name" value="Metal-dependent hydrolases"/>
    <property type="match status" value="1"/>
</dbReference>
<dbReference type="RefSeq" id="WP_007784612.1">
    <property type="nucleotide sequence ID" value="NZ_CM001441.1"/>
</dbReference>
<dbReference type="SMART" id="SM00481">
    <property type="entry name" value="POLIIIAc"/>
    <property type="match status" value="1"/>
</dbReference>
<dbReference type="HOGENOM" id="CLU_067347_1_0_9"/>
<dbReference type="CDD" id="cd07438">
    <property type="entry name" value="PHP_HisPPase_AMP"/>
    <property type="match status" value="1"/>
</dbReference>
<name>H5XWC0_9FIRM</name>
<dbReference type="OrthoDB" id="9804333at2"/>
<dbReference type="EMBL" id="CM001441">
    <property type="protein sequence ID" value="EHQ90289.1"/>
    <property type="molecule type" value="Genomic_DNA"/>
</dbReference>
<dbReference type="InterPro" id="IPR016195">
    <property type="entry name" value="Pol/histidinol_Pase-like"/>
</dbReference>
<evidence type="ECO:0000313" key="2">
    <source>
        <dbReference type="EMBL" id="EHQ90289.1"/>
    </source>
</evidence>
<keyword evidence="3" id="KW-1185">Reference proteome</keyword>
<dbReference type="Gene3D" id="1.10.150.650">
    <property type="match status" value="1"/>
</dbReference>
<accession>H5XWC0</accession>
<reference evidence="2 3" key="1">
    <citation type="submission" date="2011-11" db="EMBL/GenBank/DDBJ databases">
        <title>The Noncontiguous Finished genome of Desulfosporosinus youngiae DSM 17734.</title>
        <authorList>
            <consortium name="US DOE Joint Genome Institute (JGI-PGF)"/>
            <person name="Lucas S."/>
            <person name="Han J."/>
            <person name="Lapidus A."/>
            <person name="Cheng J.-F."/>
            <person name="Goodwin L."/>
            <person name="Pitluck S."/>
            <person name="Peters L."/>
            <person name="Ovchinnikova G."/>
            <person name="Lu M."/>
            <person name="Land M.L."/>
            <person name="Hauser L."/>
            <person name="Pester M."/>
            <person name="Spring S."/>
            <person name="Ollivier B."/>
            <person name="Rattei T."/>
            <person name="Klenk H.-P."/>
            <person name="Wagner M."/>
            <person name="Loy A."/>
            <person name="Woyke T.J."/>
        </authorList>
    </citation>
    <scope>NUCLEOTIDE SEQUENCE [LARGE SCALE GENOMIC DNA]</scope>
    <source>
        <strain evidence="2 3">DSM 17734</strain>
    </source>
</reference>
<dbReference type="PANTHER" id="PTHR42924">
    <property type="entry name" value="EXONUCLEASE"/>
    <property type="match status" value="1"/>
</dbReference>
<dbReference type="AlphaFoldDB" id="H5XWC0"/>
<dbReference type="STRING" id="768710.DesyoDRAFT_3258"/>